<evidence type="ECO:0000313" key="4">
    <source>
        <dbReference type="Proteomes" id="UP000662111"/>
    </source>
</evidence>
<accession>A0ABQ2FDU3</accession>
<dbReference type="Gene3D" id="3.40.50.2000">
    <property type="entry name" value="Glycogen Phosphorylase B"/>
    <property type="match status" value="2"/>
</dbReference>
<evidence type="ECO:0000259" key="2">
    <source>
        <dbReference type="Pfam" id="PF00534"/>
    </source>
</evidence>
<protein>
    <recommendedName>
        <fullName evidence="2">Glycosyl transferase family 1 domain-containing protein</fullName>
    </recommendedName>
</protein>
<dbReference type="SUPFAM" id="SSF53756">
    <property type="entry name" value="UDP-Glycosyltransferase/glycogen phosphorylase"/>
    <property type="match status" value="1"/>
</dbReference>
<reference evidence="4" key="1">
    <citation type="journal article" date="2019" name="Int. J. Syst. Evol. Microbiol.">
        <title>The Global Catalogue of Microorganisms (GCM) 10K type strain sequencing project: providing services to taxonomists for standard genome sequencing and annotation.</title>
        <authorList>
            <consortium name="The Broad Institute Genomics Platform"/>
            <consortium name="The Broad Institute Genome Sequencing Center for Infectious Disease"/>
            <person name="Wu L."/>
            <person name="Ma J."/>
        </authorList>
    </citation>
    <scope>NUCLEOTIDE SEQUENCE [LARGE SCALE GENOMIC DNA]</scope>
    <source>
        <strain evidence="4">CGMCC 1.5362</strain>
    </source>
</reference>
<dbReference type="PANTHER" id="PTHR46401">
    <property type="entry name" value="GLYCOSYLTRANSFERASE WBBK-RELATED"/>
    <property type="match status" value="1"/>
</dbReference>
<keyword evidence="4" id="KW-1185">Reference proteome</keyword>
<feature type="domain" description="Glycosyl transferase family 1" evidence="2">
    <location>
        <begin position="190"/>
        <end position="331"/>
    </location>
</feature>
<evidence type="ECO:0000256" key="1">
    <source>
        <dbReference type="ARBA" id="ARBA00022679"/>
    </source>
</evidence>
<dbReference type="Pfam" id="PF00534">
    <property type="entry name" value="Glycos_transf_1"/>
    <property type="match status" value="1"/>
</dbReference>
<sequence length="363" mass="40277">MPAPRVVIDASNLHVGGGVQVATAFFGDLLGHATRGDLLHRYPWLSTARLVASREILDNLSALISASELEVVTSPNRAPARVGSSDVTFSVFGPRFSRPRTRKHIMGFADVTLIYPWPPQLPRRSVKQRIREPLAWGSFRKADHLVVETEAVKERLASRGIQTSRVSVVPNTCHSVFRAVPPGPRHPLGNEVTLLYVSRAYPHKNHDFLGEVLERLHTRHAMRAKVLVTLTPEEFNSRTTKFHRYALNLGPQTVSQLPALYASVDAAIFPSLLECFSATPLEAMATGTPLLASDHDFNRTVCGEAATYFDSQNPEVAAWQIREALDESKTLMQRAVRGLEQMTSWPDSLTRTTAYLSLIEKAL</sequence>
<dbReference type="PANTHER" id="PTHR46401:SF2">
    <property type="entry name" value="GLYCOSYLTRANSFERASE WBBK-RELATED"/>
    <property type="match status" value="1"/>
</dbReference>
<evidence type="ECO:0000313" key="3">
    <source>
        <dbReference type="EMBL" id="GGK83627.1"/>
    </source>
</evidence>
<name>A0ABQ2FDU3_9MICO</name>
<gene>
    <name evidence="3" type="ORF">GCM10011509_35110</name>
</gene>
<proteinExistence type="predicted"/>
<organism evidence="3 4">
    <name type="scientific">Ornithinimicrobium pekingense</name>
    <dbReference type="NCBI Taxonomy" id="384677"/>
    <lineage>
        <taxon>Bacteria</taxon>
        <taxon>Bacillati</taxon>
        <taxon>Actinomycetota</taxon>
        <taxon>Actinomycetes</taxon>
        <taxon>Micrococcales</taxon>
        <taxon>Ornithinimicrobiaceae</taxon>
        <taxon>Ornithinimicrobium</taxon>
    </lineage>
</organism>
<dbReference type="Proteomes" id="UP000662111">
    <property type="component" value="Unassembled WGS sequence"/>
</dbReference>
<keyword evidence="1" id="KW-0808">Transferase</keyword>
<dbReference type="InterPro" id="IPR001296">
    <property type="entry name" value="Glyco_trans_1"/>
</dbReference>
<comment type="caution">
    <text evidence="3">The sequence shown here is derived from an EMBL/GenBank/DDBJ whole genome shotgun (WGS) entry which is preliminary data.</text>
</comment>
<dbReference type="EMBL" id="BMLB01000009">
    <property type="protein sequence ID" value="GGK83627.1"/>
    <property type="molecule type" value="Genomic_DNA"/>
</dbReference>